<evidence type="ECO:0000313" key="1">
    <source>
        <dbReference type="EMBL" id="BES99842.1"/>
    </source>
</evidence>
<dbReference type="EMBL" id="AP028919">
    <property type="protein sequence ID" value="BES99842.1"/>
    <property type="molecule type" value="Genomic_DNA"/>
</dbReference>
<dbReference type="Proteomes" id="UP001307889">
    <property type="component" value="Chromosome 11"/>
</dbReference>
<organism evidence="1 2">
    <name type="scientific">Nesidiocoris tenuis</name>
    <dbReference type="NCBI Taxonomy" id="355587"/>
    <lineage>
        <taxon>Eukaryota</taxon>
        <taxon>Metazoa</taxon>
        <taxon>Ecdysozoa</taxon>
        <taxon>Arthropoda</taxon>
        <taxon>Hexapoda</taxon>
        <taxon>Insecta</taxon>
        <taxon>Pterygota</taxon>
        <taxon>Neoptera</taxon>
        <taxon>Paraneoptera</taxon>
        <taxon>Hemiptera</taxon>
        <taxon>Heteroptera</taxon>
        <taxon>Panheteroptera</taxon>
        <taxon>Cimicomorpha</taxon>
        <taxon>Miridae</taxon>
        <taxon>Dicyphina</taxon>
        <taxon>Nesidiocoris</taxon>
    </lineage>
</organism>
<evidence type="ECO:0000313" key="2">
    <source>
        <dbReference type="Proteomes" id="UP001307889"/>
    </source>
</evidence>
<name>A0ABN7B854_9HEMI</name>
<protein>
    <submittedName>
        <fullName evidence="1">Uncharacterized protein</fullName>
    </submittedName>
</protein>
<proteinExistence type="predicted"/>
<accession>A0ABN7B854</accession>
<gene>
    <name evidence="1" type="ORF">NTJ_12659</name>
</gene>
<reference evidence="1 2" key="1">
    <citation type="submission" date="2023-09" db="EMBL/GenBank/DDBJ databases">
        <title>Nesidiocoris tenuis whole genome shotgun sequence.</title>
        <authorList>
            <person name="Shibata T."/>
            <person name="Shimoda M."/>
            <person name="Kobayashi T."/>
            <person name="Uehara T."/>
        </authorList>
    </citation>
    <scope>NUCLEOTIDE SEQUENCE [LARGE SCALE GENOMIC DNA]</scope>
    <source>
        <strain evidence="1 2">Japan</strain>
    </source>
</reference>
<keyword evidence="2" id="KW-1185">Reference proteome</keyword>
<sequence>MGDGIGDTCGGRSDVRIRVAVSNEPLAELNARAEAARGCYINLDNNDAEGEGKYPRGEGNFARISVLLGGLNVDEKEVLT</sequence>